<dbReference type="AlphaFoldDB" id="A0A1I9YI85"/>
<reference evidence="1" key="2">
    <citation type="submission" date="2021-06" db="EMBL/GenBank/DDBJ databases">
        <authorList>
            <person name="Rogers T.H."/>
            <person name="Ramsay J.P."/>
            <person name="Wang P."/>
            <person name="Terpolilli J."/>
        </authorList>
    </citation>
    <scope>NUCLEOTIDE SEQUENCE</scope>
    <source>
        <strain evidence="1">WSM5005</strain>
    </source>
</reference>
<evidence type="ECO:0000313" key="2">
    <source>
        <dbReference type="Proteomes" id="UP000179860"/>
    </source>
</evidence>
<keyword evidence="2" id="KW-1185">Reference proteome</keyword>
<accession>A0A1I9YI85</accession>
<dbReference type="EMBL" id="CP017561">
    <property type="protein sequence ID" value="APA86018.1"/>
    <property type="molecule type" value="Genomic_DNA"/>
</dbReference>
<dbReference type="KEGG" id="pspw:BJG93_11865"/>
<dbReference type="Proteomes" id="UP000179860">
    <property type="component" value="Chromosome 1"/>
</dbReference>
<reference evidence="1" key="1">
    <citation type="submission" date="2016-09" db="EMBL/GenBank/DDBJ databases">
        <title>The Complete Genome of Burkholderia sprentiae wsm5005.</title>
        <authorList>
            <person name="De Meyer S."/>
            <person name="Wang P."/>
            <person name="Terpolilli J."/>
        </authorList>
    </citation>
    <scope>NUCLEOTIDE SEQUENCE [LARGE SCALE GENOMIC DNA]</scope>
    <source>
        <strain evidence="1">WSM5005</strain>
    </source>
</reference>
<dbReference type="STRING" id="754502.BJG93_11865"/>
<proteinExistence type="predicted"/>
<evidence type="ECO:0000313" key="1">
    <source>
        <dbReference type="EMBL" id="APA86018.1"/>
    </source>
</evidence>
<gene>
    <name evidence="1" type="ORF">BJG93_11865</name>
</gene>
<name>A0A1I9YI85_9BURK</name>
<organism evidence="1 2">
    <name type="scientific">Paraburkholderia sprentiae WSM5005</name>
    <dbReference type="NCBI Taxonomy" id="754502"/>
    <lineage>
        <taxon>Bacteria</taxon>
        <taxon>Pseudomonadati</taxon>
        <taxon>Pseudomonadota</taxon>
        <taxon>Betaproteobacteria</taxon>
        <taxon>Burkholderiales</taxon>
        <taxon>Burkholderiaceae</taxon>
        <taxon>Paraburkholderia</taxon>
    </lineage>
</organism>
<protein>
    <submittedName>
        <fullName evidence="1">Uncharacterized protein</fullName>
    </submittedName>
</protein>
<sequence length="84" mass="9760">MNREIEQFRKSFDGIFEHVSDSQLLAKSAWALDSINEKYEVRADSALPSLQEEYAVQLPIRRWFGKQPQVNDGSIGCRRDFARL</sequence>
<dbReference type="RefSeq" id="WP_027199470.1">
    <property type="nucleotide sequence ID" value="NZ_CP017561.2"/>
</dbReference>